<proteinExistence type="predicted"/>
<protein>
    <submittedName>
        <fullName evidence="1">Uncharacterized protein</fullName>
    </submittedName>
</protein>
<organism evidence="1">
    <name type="scientific">marine sediment metagenome</name>
    <dbReference type="NCBI Taxonomy" id="412755"/>
    <lineage>
        <taxon>unclassified sequences</taxon>
        <taxon>metagenomes</taxon>
        <taxon>ecological metagenomes</taxon>
    </lineage>
</organism>
<dbReference type="AlphaFoldDB" id="A0A0F9SZ92"/>
<evidence type="ECO:0000313" key="1">
    <source>
        <dbReference type="EMBL" id="KKN42166.1"/>
    </source>
</evidence>
<sequence>MARKKSDIRGAVRDNLRDEFVDGVDLEWEDDELDRLIANTLERSNRRYPTRSRLPPTMNSPR</sequence>
<name>A0A0F9SZ92_9ZZZZ</name>
<dbReference type="EMBL" id="LAZR01001599">
    <property type="protein sequence ID" value="KKN42166.1"/>
    <property type="molecule type" value="Genomic_DNA"/>
</dbReference>
<accession>A0A0F9SZ92</accession>
<gene>
    <name evidence="1" type="ORF">LCGC14_0715850</name>
</gene>
<reference evidence="1" key="1">
    <citation type="journal article" date="2015" name="Nature">
        <title>Complex archaea that bridge the gap between prokaryotes and eukaryotes.</title>
        <authorList>
            <person name="Spang A."/>
            <person name="Saw J.H."/>
            <person name="Jorgensen S.L."/>
            <person name="Zaremba-Niedzwiedzka K."/>
            <person name="Martijn J."/>
            <person name="Lind A.E."/>
            <person name="van Eijk R."/>
            <person name="Schleper C."/>
            <person name="Guy L."/>
            <person name="Ettema T.J."/>
        </authorList>
    </citation>
    <scope>NUCLEOTIDE SEQUENCE</scope>
</reference>
<comment type="caution">
    <text evidence="1">The sequence shown here is derived from an EMBL/GenBank/DDBJ whole genome shotgun (WGS) entry which is preliminary data.</text>
</comment>